<protein>
    <submittedName>
        <fullName evidence="2">4154_t:CDS:1</fullName>
    </submittedName>
</protein>
<accession>A0ABN7XG12</accession>
<proteinExistence type="predicted"/>
<feature type="region of interest" description="Disordered" evidence="1">
    <location>
        <begin position="85"/>
        <end position="126"/>
    </location>
</feature>
<feature type="compositionally biased region" description="Polar residues" evidence="1">
    <location>
        <begin position="92"/>
        <end position="105"/>
    </location>
</feature>
<reference evidence="2 3" key="1">
    <citation type="submission" date="2021-06" db="EMBL/GenBank/DDBJ databases">
        <authorList>
            <person name="Kallberg Y."/>
            <person name="Tangrot J."/>
            <person name="Rosling A."/>
        </authorList>
    </citation>
    <scope>NUCLEOTIDE SEQUENCE [LARGE SCALE GENOMIC DNA]</scope>
    <source>
        <strain evidence="2 3">120-4 pot B 10/14</strain>
    </source>
</reference>
<keyword evidence="3" id="KW-1185">Reference proteome</keyword>
<name>A0ABN7XG12_GIGMA</name>
<comment type="caution">
    <text evidence="2">The sequence shown here is derived from an EMBL/GenBank/DDBJ whole genome shotgun (WGS) entry which is preliminary data.</text>
</comment>
<gene>
    <name evidence="2" type="ORF">GMARGA_LOCUS42182</name>
</gene>
<organism evidence="2 3">
    <name type="scientific">Gigaspora margarita</name>
    <dbReference type="NCBI Taxonomy" id="4874"/>
    <lineage>
        <taxon>Eukaryota</taxon>
        <taxon>Fungi</taxon>
        <taxon>Fungi incertae sedis</taxon>
        <taxon>Mucoromycota</taxon>
        <taxon>Glomeromycotina</taxon>
        <taxon>Glomeromycetes</taxon>
        <taxon>Diversisporales</taxon>
        <taxon>Gigasporaceae</taxon>
        <taxon>Gigaspora</taxon>
    </lineage>
</organism>
<evidence type="ECO:0000256" key="1">
    <source>
        <dbReference type="SAM" id="MobiDB-lite"/>
    </source>
</evidence>
<sequence length="126" mass="14235">NQRLGKRGSGKRMSEKVKDYLKAFFTAGDVDKTEHMSAAEMVKALNELVEEGELESDEIPKVKTIDSWITRYSRLVRMHAAEERQTKFHANKPTQAVANESSQNDYEVASGMAGTSSNKRKRRNIS</sequence>
<dbReference type="EMBL" id="CAJVQB010123191">
    <property type="protein sequence ID" value="CAG8853361.1"/>
    <property type="molecule type" value="Genomic_DNA"/>
</dbReference>
<evidence type="ECO:0000313" key="2">
    <source>
        <dbReference type="EMBL" id="CAG8853361.1"/>
    </source>
</evidence>
<evidence type="ECO:0000313" key="3">
    <source>
        <dbReference type="Proteomes" id="UP000789901"/>
    </source>
</evidence>
<feature type="non-terminal residue" evidence="2">
    <location>
        <position position="1"/>
    </location>
</feature>
<dbReference type="Proteomes" id="UP000789901">
    <property type="component" value="Unassembled WGS sequence"/>
</dbReference>